<evidence type="ECO:0000313" key="2">
    <source>
        <dbReference type="EMBL" id="TKT92859.1"/>
    </source>
</evidence>
<organism evidence="2 3">
    <name type="scientific">Dyadobacter frigoris</name>
    <dbReference type="NCBI Taxonomy" id="2576211"/>
    <lineage>
        <taxon>Bacteria</taxon>
        <taxon>Pseudomonadati</taxon>
        <taxon>Bacteroidota</taxon>
        <taxon>Cytophagia</taxon>
        <taxon>Cytophagales</taxon>
        <taxon>Spirosomataceae</taxon>
        <taxon>Dyadobacter</taxon>
    </lineage>
</organism>
<dbReference type="AlphaFoldDB" id="A0A4U6D645"/>
<keyword evidence="3" id="KW-1185">Reference proteome</keyword>
<dbReference type="RefSeq" id="WP_137339586.1">
    <property type="nucleotide sequence ID" value="NZ_BSQH01000010.1"/>
</dbReference>
<reference evidence="2 3" key="1">
    <citation type="submission" date="2019-05" db="EMBL/GenBank/DDBJ databases">
        <title>Dyadobacter AR-3-8 sp. nov., isolated from arctic soil.</title>
        <authorList>
            <person name="Chaudhary D.K."/>
        </authorList>
    </citation>
    <scope>NUCLEOTIDE SEQUENCE [LARGE SCALE GENOMIC DNA]</scope>
    <source>
        <strain evidence="2 3">AR-3-8</strain>
    </source>
</reference>
<name>A0A4U6D645_9BACT</name>
<sequence>MVDEGLPEANANGGAKQNAYKHALLYAYMYCEIGEQNADAIASLHEVCNGINRDPTPAERDMDTFNNARGKDIVKANGCGSRGVLKLAVWQAYLNQVLQDIDGIETSL</sequence>
<accession>A0A4U6D645</accession>
<feature type="domain" description="DUF6973" evidence="1">
    <location>
        <begin position="12"/>
        <end position="78"/>
    </location>
</feature>
<gene>
    <name evidence="2" type="ORF">FDK13_08705</name>
</gene>
<dbReference type="Proteomes" id="UP000304900">
    <property type="component" value="Unassembled WGS sequence"/>
</dbReference>
<dbReference type="OrthoDB" id="1187707at2"/>
<dbReference type="EMBL" id="SZVO01000003">
    <property type="protein sequence ID" value="TKT92859.1"/>
    <property type="molecule type" value="Genomic_DNA"/>
</dbReference>
<evidence type="ECO:0000313" key="3">
    <source>
        <dbReference type="Proteomes" id="UP000304900"/>
    </source>
</evidence>
<evidence type="ECO:0000259" key="1">
    <source>
        <dbReference type="Pfam" id="PF22322"/>
    </source>
</evidence>
<protein>
    <recommendedName>
        <fullName evidence="1">DUF6973 domain-containing protein</fullName>
    </recommendedName>
</protein>
<comment type="caution">
    <text evidence="2">The sequence shown here is derived from an EMBL/GenBank/DDBJ whole genome shotgun (WGS) entry which is preliminary data.</text>
</comment>
<dbReference type="InterPro" id="IPR054246">
    <property type="entry name" value="DUF6973"/>
</dbReference>
<dbReference type="Pfam" id="PF22322">
    <property type="entry name" value="DUF6973"/>
    <property type="match status" value="1"/>
</dbReference>
<proteinExistence type="predicted"/>